<dbReference type="OrthoDB" id="78857at2759"/>
<reference evidence="3 4" key="1">
    <citation type="journal article" date="2013" name="PLoS Genet.">
        <title>Distinctive expansion of potential virulence genes in the genome of the oomycete fish pathogen Saprolegnia parasitica.</title>
        <authorList>
            <person name="Jiang R.H."/>
            <person name="de Bruijn I."/>
            <person name="Haas B.J."/>
            <person name="Belmonte R."/>
            <person name="Lobach L."/>
            <person name="Christie J."/>
            <person name="van den Ackerveken G."/>
            <person name="Bottin A."/>
            <person name="Bulone V."/>
            <person name="Diaz-Moreno S.M."/>
            <person name="Dumas B."/>
            <person name="Fan L."/>
            <person name="Gaulin E."/>
            <person name="Govers F."/>
            <person name="Grenville-Briggs L.J."/>
            <person name="Horner N.R."/>
            <person name="Levin J.Z."/>
            <person name="Mammella M."/>
            <person name="Meijer H.J."/>
            <person name="Morris P."/>
            <person name="Nusbaum C."/>
            <person name="Oome S."/>
            <person name="Phillips A.J."/>
            <person name="van Rooyen D."/>
            <person name="Rzeszutek E."/>
            <person name="Saraiva M."/>
            <person name="Secombes C.J."/>
            <person name="Seidl M.F."/>
            <person name="Snel B."/>
            <person name="Stassen J.H."/>
            <person name="Sykes S."/>
            <person name="Tripathy S."/>
            <person name="van den Berg H."/>
            <person name="Vega-Arreguin J.C."/>
            <person name="Wawra S."/>
            <person name="Young S.K."/>
            <person name="Zeng Q."/>
            <person name="Dieguez-Uribeondo J."/>
            <person name="Russ C."/>
            <person name="Tyler B.M."/>
            <person name="van West P."/>
        </authorList>
    </citation>
    <scope>NUCLEOTIDE SEQUENCE [LARGE SCALE GENOMIC DNA]</scope>
    <source>
        <strain evidence="3 4">CBS 223.65</strain>
    </source>
</reference>
<keyword evidence="2" id="KW-0472">Membrane</keyword>
<evidence type="ECO:0000313" key="3">
    <source>
        <dbReference type="EMBL" id="KDO30992.1"/>
    </source>
</evidence>
<keyword evidence="2" id="KW-1133">Transmembrane helix</keyword>
<keyword evidence="4" id="KW-1185">Reference proteome</keyword>
<protein>
    <recommendedName>
        <fullName evidence="5">MARVEL domain-containing protein</fullName>
    </recommendedName>
</protein>
<dbReference type="AlphaFoldDB" id="A0A067CW05"/>
<evidence type="ECO:0000313" key="4">
    <source>
        <dbReference type="Proteomes" id="UP000030745"/>
    </source>
</evidence>
<proteinExistence type="predicted"/>
<feature type="transmembrane region" description="Helical" evidence="2">
    <location>
        <begin position="28"/>
        <end position="48"/>
    </location>
</feature>
<dbReference type="VEuPathDB" id="FungiDB:SPRG_04180"/>
<feature type="transmembrane region" description="Helical" evidence="2">
    <location>
        <begin position="54"/>
        <end position="76"/>
    </location>
</feature>
<feature type="region of interest" description="Disordered" evidence="1">
    <location>
        <begin position="164"/>
        <end position="203"/>
    </location>
</feature>
<name>A0A067CW05_SAPPC</name>
<feature type="transmembrane region" description="Helical" evidence="2">
    <location>
        <begin position="119"/>
        <end position="140"/>
    </location>
</feature>
<dbReference type="OMA" id="WTISSCR"/>
<gene>
    <name evidence="3" type="ORF">SPRG_04180</name>
</gene>
<dbReference type="Proteomes" id="UP000030745">
    <property type="component" value="Unassembled WGS sequence"/>
</dbReference>
<accession>A0A067CW05</accession>
<keyword evidence="2" id="KW-0812">Transmembrane</keyword>
<organism evidence="3 4">
    <name type="scientific">Saprolegnia parasitica (strain CBS 223.65)</name>
    <dbReference type="NCBI Taxonomy" id="695850"/>
    <lineage>
        <taxon>Eukaryota</taxon>
        <taxon>Sar</taxon>
        <taxon>Stramenopiles</taxon>
        <taxon>Oomycota</taxon>
        <taxon>Saprolegniomycetes</taxon>
        <taxon>Saprolegniales</taxon>
        <taxon>Saprolegniaceae</taxon>
        <taxon>Saprolegnia</taxon>
    </lineage>
</organism>
<feature type="compositionally biased region" description="Polar residues" evidence="1">
    <location>
        <begin position="180"/>
        <end position="195"/>
    </location>
</feature>
<dbReference type="KEGG" id="spar:SPRG_04180"/>
<evidence type="ECO:0000256" key="2">
    <source>
        <dbReference type="SAM" id="Phobius"/>
    </source>
</evidence>
<dbReference type="GeneID" id="24126646"/>
<sequence>MARFWLTTKVPNLFMELPLEVAVMRKRLNLLLLINGAIAVLTTIATLFELARTGGITSLLTSATYILYTFSAIFMLNNNPSAFTIGMLIGSSALVVILAFEHMLYWTISSCRHGYAADIFLALFHCIFFFLSALFSVTVFKHRHVLIDTSAVYYDTIPEGMTPRSPGALDFDEEDARGRLSSNASSYDSHGSLPSPSVPTADI</sequence>
<feature type="transmembrane region" description="Helical" evidence="2">
    <location>
        <begin position="83"/>
        <end position="107"/>
    </location>
</feature>
<dbReference type="RefSeq" id="XP_012198176.1">
    <property type="nucleotide sequence ID" value="XM_012342786.1"/>
</dbReference>
<evidence type="ECO:0008006" key="5">
    <source>
        <dbReference type="Google" id="ProtNLM"/>
    </source>
</evidence>
<dbReference type="EMBL" id="KK583199">
    <property type="protein sequence ID" value="KDO30992.1"/>
    <property type="molecule type" value="Genomic_DNA"/>
</dbReference>
<evidence type="ECO:0000256" key="1">
    <source>
        <dbReference type="SAM" id="MobiDB-lite"/>
    </source>
</evidence>